<name>A0A1U7Z095_NICSY</name>
<evidence type="ECO:0000313" key="2">
    <source>
        <dbReference type="Proteomes" id="UP000189701"/>
    </source>
</evidence>
<proteinExistence type="predicted"/>
<organism evidence="2 3">
    <name type="scientific">Nicotiana sylvestris</name>
    <name type="common">Wood tobacco</name>
    <name type="synonym">South American tobacco</name>
    <dbReference type="NCBI Taxonomy" id="4096"/>
    <lineage>
        <taxon>Eukaryota</taxon>
        <taxon>Viridiplantae</taxon>
        <taxon>Streptophyta</taxon>
        <taxon>Embryophyta</taxon>
        <taxon>Tracheophyta</taxon>
        <taxon>Spermatophyta</taxon>
        <taxon>Magnoliopsida</taxon>
        <taxon>eudicotyledons</taxon>
        <taxon>Gunneridae</taxon>
        <taxon>Pentapetalae</taxon>
        <taxon>asterids</taxon>
        <taxon>lamiids</taxon>
        <taxon>Solanales</taxon>
        <taxon>Solanaceae</taxon>
        <taxon>Nicotianoideae</taxon>
        <taxon>Nicotianeae</taxon>
        <taxon>Nicotiana</taxon>
    </lineage>
</organism>
<keyword evidence="2" id="KW-1185">Reference proteome</keyword>
<evidence type="ECO:0000256" key="1">
    <source>
        <dbReference type="SAM" id="Phobius"/>
    </source>
</evidence>
<feature type="transmembrane region" description="Helical" evidence="1">
    <location>
        <begin position="78"/>
        <end position="100"/>
    </location>
</feature>
<accession>A0A1U7Z095</accession>
<keyword evidence="1" id="KW-0812">Transmembrane</keyword>
<sequence>MDEIQRMRSATAGQGYEPRHQTGNIVRVSLLGKLHHRHKIVLENLGKRKGWPVVWGDYRRHTGYLVPLASGKMLPVTVSFHCFFLLFLYCIPLFFFFLNLSHVKSFFLRGNLSNQICAINCNFHFAMVMDLLVRLFSRGRRAHISQG</sequence>
<keyword evidence="1" id="KW-1133">Transmembrane helix</keyword>
<reference evidence="3" key="2">
    <citation type="submission" date="2025-08" db="UniProtKB">
        <authorList>
            <consortium name="RefSeq"/>
        </authorList>
    </citation>
    <scope>IDENTIFICATION</scope>
    <source>
        <tissue evidence="3">Leaf</tissue>
    </source>
</reference>
<keyword evidence="1" id="KW-0472">Membrane</keyword>
<dbReference type="RefSeq" id="XP_009804814.1">
    <property type="nucleotide sequence ID" value="XM_009806512.1"/>
</dbReference>
<dbReference type="Proteomes" id="UP000189701">
    <property type="component" value="Unplaced"/>
</dbReference>
<gene>
    <name evidence="3" type="primary">LOC104249973</name>
</gene>
<protein>
    <submittedName>
        <fullName evidence="3">Uncharacterized protein LOC104249973</fullName>
    </submittedName>
</protein>
<dbReference type="AlphaFoldDB" id="A0A1U7Z095"/>
<evidence type="ECO:0000313" key="3">
    <source>
        <dbReference type="RefSeq" id="XP_009804814.1"/>
    </source>
</evidence>
<reference evidence="2" key="1">
    <citation type="journal article" date="2013" name="Genome Biol.">
        <title>Reference genomes and transcriptomes of Nicotiana sylvestris and Nicotiana tomentosiformis.</title>
        <authorList>
            <person name="Sierro N."/>
            <person name="Battey J.N."/>
            <person name="Ouadi S."/>
            <person name="Bovet L."/>
            <person name="Goepfert S."/>
            <person name="Bakaher N."/>
            <person name="Peitsch M.C."/>
            <person name="Ivanov N.V."/>
        </authorList>
    </citation>
    <scope>NUCLEOTIDE SEQUENCE [LARGE SCALE GENOMIC DNA]</scope>
</reference>
<feature type="transmembrane region" description="Helical" evidence="1">
    <location>
        <begin position="112"/>
        <end position="133"/>
    </location>
</feature>